<evidence type="ECO:0008006" key="4">
    <source>
        <dbReference type="Google" id="ProtNLM"/>
    </source>
</evidence>
<feature type="compositionally biased region" description="Low complexity" evidence="1">
    <location>
        <begin position="10"/>
        <end position="20"/>
    </location>
</feature>
<proteinExistence type="predicted"/>
<accession>A0ABY7VHV7</accession>
<gene>
    <name evidence="2" type="ORF">H3N35_03790</name>
</gene>
<feature type="region of interest" description="Disordered" evidence="1">
    <location>
        <begin position="1"/>
        <end position="33"/>
    </location>
</feature>
<keyword evidence="3" id="KW-1185">Reference proteome</keyword>
<evidence type="ECO:0000313" key="2">
    <source>
        <dbReference type="EMBL" id="WDE12611.1"/>
    </source>
</evidence>
<dbReference type="EMBL" id="CP059693">
    <property type="protein sequence ID" value="WDE12611.1"/>
    <property type="molecule type" value="Genomic_DNA"/>
</dbReference>
<reference evidence="2 3" key="1">
    <citation type="journal article" date="2022" name="Mar. Drugs">
        <title>Bioassay-Guided Fractionation Leads to the Detection of Cholic Acid Generated by the Rare Thalassomonas sp.</title>
        <authorList>
            <person name="Pheiffer F."/>
            <person name="Schneider Y.K."/>
            <person name="Hansen E.H."/>
            <person name="Andersen J.H."/>
            <person name="Isaksson J."/>
            <person name="Busche T."/>
            <person name="R C."/>
            <person name="Kalinowski J."/>
            <person name="Zyl L.V."/>
            <person name="Trindade M."/>
        </authorList>
    </citation>
    <scope>NUCLEOTIDE SEQUENCE [LARGE SCALE GENOMIC DNA]</scope>
    <source>
        <strain evidence="2 3">A5K-61T</strain>
    </source>
</reference>
<organism evidence="2 3">
    <name type="scientific">Thalassomonas haliotis</name>
    <dbReference type="NCBI Taxonomy" id="485448"/>
    <lineage>
        <taxon>Bacteria</taxon>
        <taxon>Pseudomonadati</taxon>
        <taxon>Pseudomonadota</taxon>
        <taxon>Gammaproteobacteria</taxon>
        <taxon>Alteromonadales</taxon>
        <taxon>Colwelliaceae</taxon>
        <taxon>Thalassomonas</taxon>
    </lineage>
</organism>
<dbReference type="PANTHER" id="PTHR39335">
    <property type="entry name" value="BLL4220 PROTEIN"/>
    <property type="match status" value="1"/>
</dbReference>
<dbReference type="PANTHER" id="PTHR39335:SF1">
    <property type="entry name" value="BLL4220 PROTEIN"/>
    <property type="match status" value="1"/>
</dbReference>
<evidence type="ECO:0000256" key="1">
    <source>
        <dbReference type="SAM" id="MobiDB-lite"/>
    </source>
</evidence>
<dbReference type="Pfam" id="PF03640">
    <property type="entry name" value="Lipoprotein_15"/>
    <property type="match status" value="8"/>
</dbReference>
<evidence type="ECO:0000313" key="3">
    <source>
        <dbReference type="Proteomes" id="UP001215231"/>
    </source>
</evidence>
<dbReference type="RefSeq" id="WP_274052888.1">
    <property type="nucleotide sequence ID" value="NZ_CP059693.1"/>
</dbReference>
<dbReference type="InterPro" id="IPR005297">
    <property type="entry name" value="Lipoprotein_repeat"/>
</dbReference>
<name>A0ABY7VHV7_9GAMM</name>
<protein>
    <recommendedName>
        <fullName evidence="4">Lipoprotein</fullName>
    </recommendedName>
</protein>
<dbReference type="Proteomes" id="UP001215231">
    <property type="component" value="Chromosome"/>
</dbReference>
<sequence length="642" mass="69099">MLSACGGSSGSNNSDEGSSPTPTPPPASFPSQVAAPGAKVVNDNGSLILAESGLSLYTFDNDSLDTSNCDGTPEDTDTCAGQWPPLLAADGATATEKMTIITRADDTRQWAYQGQALYHWHQDSAEGDIGGDGINNVWHLARPMPLKTAEISGISSYVGNQTIASVTESSDILTAMRTDKDGLTLYTFDNDPLDDSACSGNCINVWPPLLADAGAMAMPPLTVITAGNGNMQWAYKGKPLYFFASDSAAGDINGDNVNNLWHIASQTPVIQRTTDNGRYLSATGRVNVLTPVGDSTSEFEVTAMDKDGFNLYTFDNDSNEVSNCAGPCLVNWPAFIANDEDVAIASYSIFERSDGARQWAYKGKPLYFFINDTARGDINGAEINDVWHLIEPGITTNFAQEENDLGSVVTVAGEVHVMLRDADSNEFVDALADKSGFALYTFDNDTAGVSNCFDACLDAWPPLLADDSDQASAPFSIMTRSDNGMKQWALNDMPLYFFTPDTTADDVNGENANGVWHIARPAPLKADDHETEGMLFAAHGNVLDSQGKTSAELTGLTLYTFDSDVQNSGESECFDNCAVTWPPLYASAEDQAYGDYTIISRSENNTTTFQWVYKGLPLYFFVGDSQVGDTNGDYPTWTIARP</sequence>